<evidence type="ECO:0000256" key="3">
    <source>
        <dbReference type="ARBA" id="ARBA00023274"/>
    </source>
</evidence>
<comment type="similarity">
    <text evidence="1">Belongs to the bacterial ribosomal protein bS18 family.</text>
</comment>
<dbReference type="InterPro" id="IPR001648">
    <property type="entry name" value="Ribosomal_bS18"/>
</dbReference>
<dbReference type="GO" id="GO:0032543">
    <property type="term" value="P:mitochondrial translation"/>
    <property type="evidence" value="ECO:0007669"/>
    <property type="project" value="TreeGrafter"/>
</dbReference>
<dbReference type="GO" id="GO:0070181">
    <property type="term" value="F:small ribosomal subunit rRNA binding"/>
    <property type="evidence" value="ECO:0007669"/>
    <property type="project" value="TreeGrafter"/>
</dbReference>
<dbReference type="SUPFAM" id="SSF46911">
    <property type="entry name" value="Ribosomal protein S18"/>
    <property type="match status" value="1"/>
</dbReference>
<dbReference type="PANTHER" id="PTHR13479">
    <property type="entry name" value="30S RIBOSOMAL PROTEIN S18"/>
    <property type="match status" value="1"/>
</dbReference>
<reference evidence="4" key="1">
    <citation type="journal article" date="2017" name="Ticks Tick Borne Dis.">
        <title>An insight into the sialome of Hyalomma excavatum.</title>
        <authorList>
            <person name="Ribeiro J.M."/>
            <person name="Slovak M."/>
            <person name="Francischetti I.M."/>
        </authorList>
    </citation>
    <scope>NUCLEOTIDE SEQUENCE</scope>
    <source>
        <strain evidence="4">Samish</strain>
        <tissue evidence="4">Salivary glands</tissue>
    </source>
</reference>
<dbReference type="Gene3D" id="4.10.640.10">
    <property type="entry name" value="Ribosomal protein S18"/>
    <property type="match status" value="1"/>
</dbReference>
<evidence type="ECO:0000313" key="4">
    <source>
        <dbReference type="EMBL" id="JAP66468.1"/>
    </source>
</evidence>
<sequence>MFKYLPLARMLGTMNVLRAGPGTYQMRTAIISALKGRLNSTSSSHVTKEQETGIDVDMPDFNMENPFKREPRLCILCKHNIQVDYKNVKLLSQFVSPYTGKLYEKHITGLCEQQQLLVKREVMKAKKCGMMPHYMKMPKFLKDPKLFDAFKPTRPNPH</sequence>
<proteinExistence type="evidence at transcript level"/>
<evidence type="ECO:0000256" key="1">
    <source>
        <dbReference type="ARBA" id="ARBA00005589"/>
    </source>
</evidence>
<name>A0A131XJZ8_9ACAR</name>
<dbReference type="GO" id="GO:0003735">
    <property type="term" value="F:structural constituent of ribosome"/>
    <property type="evidence" value="ECO:0007669"/>
    <property type="project" value="InterPro"/>
</dbReference>
<dbReference type="EMBL" id="GEFH01002113">
    <property type="protein sequence ID" value="JAP66468.1"/>
    <property type="molecule type" value="mRNA"/>
</dbReference>
<keyword evidence="2 4" id="KW-0689">Ribosomal protein</keyword>
<evidence type="ECO:0000256" key="2">
    <source>
        <dbReference type="ARBA" id="ARBA00022980"/>
    </source>
</evidence>
<dbReference type="InterPro" id="IPR036870">
    <property type="entry name" value="Ribosomal_bS18_sf"/>
</dbReference>
<dbReference type="AlphaFoldDB" id="A0A131XJZ8"/>
<protein>
    <submittedName>
        <fullName evidence="4">Putative mitochondrial ribosomal protein s18c</fullName>
    </submittedName>
</protein>
<keyword evidence="3" id="KW-0687">Ribonucleoprotein</keyword>
<dbReference type="PANTHER" id="PTHR13479:SF40">
    <property type="entry name" value="SMALL RIBOSOMAL SUBUNIT PROTEIN BS18M"/>
    <property type="match status" value="1"/>
</dbReference>
<dbReference type="Pfam" id="PF01084">
    <property type="entry name" value="Ribosomal_S18"/>
    <property type="match status" value="1"/>
</dbReference>
<dbReference type="InterPro" id="IPR018275">
    <property type="entry name" value="Ribosomal_bS18_CS"/>
</dbReference>
<organism evidence="4">
    <name type="scientific">Hyalomma excavatum</name>
    <dbReference type="NCBI Taxonomy" id="257692"/>
    <lineage>
        <taxon>Eukaryota</taxon>
        <taxon>Metazoa</taxon>
        <taxon>Ecdysozoa</taxon>
        <taxon>Arthropoda</taxon>
        <taxon>Chelicerata</taxon>
        <taxon>Arachnida</taxon>
        <taxon>Acari</taxon>
        <taxon>Parasitiformes</taxon>
        <taxon>Ixodida</taxon>
        <taxon>Ixodoidea</taxon>
        <taxon>Ixodidae</taxon>
        <taxon>Hyalomminae</taxon>
        <taxon>Hyalomma</taxon>
    </lineage>
</organism>
<dbReference type="GO" id="GO:0005763">
    <property type="term" value="C:mitochondrial small ribosomal subunit"/>
    <property type="evidence" value="ECO:0007669"/>
    <property type="project" value="TreeGrafter"/>
</dbReference>
<accession>A0A131XJZ8</accession>
<dbReference type="PROSITE" id="PS00057">
    <property type="entry name" value="RIBOSOMAL_S18"/>
    <property type="match status" value="1"/>
</dbReference>